<evidence type="ECO:0000313" key="2">
    <source>
        <dbReference type="EMBL" id="KAF2657900.1"/>
    </source>
</evidence>
<feature type="region of interest" description="Disordered" evidence="1">
    <location>
        <begin position="1"/>
        <end position="22"/>
    </location>
</feature>
<name>A0A6A6TDI9_9PLEO</name>
<sequence>MASTSPTAHLTSRMPAGFRPVRRPANTVELGSSDGCAMLVLASAAASPCRAPCALECASTWRRRTVMPAPVLLIRPEYCKRDAEPPCSFLEPRQKEYFSGAFSTGTLEKASSPPIRARP</sequence>
<evidence type="ECO:0000256" key="1">
    <source>
        <dbReference type="SAM" id="MobiDB-lite"/>
    </source>
</evidence>
<proteinExistence type="predicted"/>
<dbReference type="AlphaFoldDB" id="A0A6A6TDI9"/>
<dbReference type="Proteomes" id="UP000799324">
    <property type="component" value="Unassembled WGS sequence"/>
</dbReference>
<evidence type="ECO:0000313" key="3">
    <source>
        <dbReference type="Proteomes" id="UP000799324"/>
    </source>
</evidence>
<keyword evidence="3" id="KW-1185">Reference proteome</keyword>
<organism evidence="2 3">
    <name type="scientific">Lophiostoma macrostomum CBS 122681</name>
    <dbReference type="NCBI Taxonomy" id="1314788"/>
    <lineage>
        <taxon>Eukaryota</taxon>
        <taxon>Fungi</taxon>
        <taxon>Dikarya</taxon>
        <taxon>Ascomycota</taxon>
        <taxon>Pezizomycotina</taxon>
        <taxon>Dothideomycetes</taxon>
        <taxon>Pleosporomycetidae</taxon>
        <taxon>Pleosporales</taxon>
        <taxon>Lophiostomataceae</taxon>
        <taxon>Lophiostoma</taxon>
    </lineage>
</organism>
<reference evidence="2" key="1">
    <citation type="journal article" date="2020" name="Stud. Mycol.">
        <title>101 Dothideomycetes genomes: a test case for predicting lifestyles and emergence of pathogens.</title>
        <authorList>
            <person name="Haridas S."/>
            <person name="Albert R."/>
            <person name="Binder M."/>
            <person name="Bloem J."/>
            <person name="Labutti K."/>
            <person name="Salamov A."/>
            <person name="Andreopoulos B."/>
            <person name="Baker S."/>
            <person name="Barry K."/>
            <person name="Bills G."/>
            <person name="Bluhm B."/>
            <person name="Cannon C."/>
            <person name="Castanera R."/>
            <person name="Culley D."/>
            <person name="Daum C."/>
            <person name="Ezra D."/>
            <person name="Gonzalez J."/>
            <person name="Henrissat B."/>
            <person name="Kuo A."/>
            <person name="Liang C."/>
            <person name="Lipzen A."/>
            <person name="Lutzoni F."/>
            <person name="Magnuson J."/>
            <person name="Mondo S."/>
            <person name="Nolan M."/>
            <person name="Ohm R."/>
            <person name="Pangilinan J."/>
            <person name="Park H.-J."/>
            <person name="Ramirez L."/>
            <person name="Alfaro M."/>
            <person name="Sun H."/>
            <person name="Tritt A."/>
            <person name="Yoshinaga Y."/>
            <person name="Zwiers L.-H."/>
            <person name="Turgeon B."/>
            <person name="Goodwin S."/>
            <person name="Spatafora J."/>
            <person name="Crous P."/>
            <person name="Grigoriev I."/>
        </authorList>
    </citation>
    <scope>NUCLEOTIDE SEQUENCE</scope>
    <source>
        <strain evidence="2">CBS 122681</strain>
    </source>
</reference>
<accession>A0A6A6TDI9</accession>
<gene>
    <name evidence="2" type="ORF">K491DRAFT_307138</name>
</gene>
<dbReference type="EMBL" id="MU004320">
    <property type="protein sequence ID" value="KAF2657900.1"/>
    <property type="molecule type" value="Genomic_DNA"/>
</dbReference>
<feature type="compositionally biased region" description="Polar residues" evidence="1">
    <location>
        <begin position="1"/>
        <end position="10"/>
    </location>
</feature>
<protein>
    <submittedName>
        <fullName evidence="2">Uncharacterized protein</fullName>
    </submittedName>
</protein>